<protein>
    <submittedName>
        <fullName evidence="1">Growth inhibitor PemK</fullName>
    </submittedName>
</protein>
<dbReference type="EMBL" id="CP029551">
    <property type="protein sequence ID" value="AWN36291.1"/>
    <property type="molecule type" value="Genomic_DNA"/>
</dbReference>
<evidence type="ECO:0000313" key="2">
    <source>
        <dbReference type="Proteomes" id="UP000246058"/>
    </source>
</evidence>
<dbReference type="OrthoDB" id="3196747at2"/>
<dbReference type="AlphaFoldDB" id="A0A2U8VS62"/>
<dbReference type="KEGG" id="meti:DK427_11630"/>
<dbReference type="Proteomes" id="UP000246058">
    <property type="component" value="Chromosome"/>
</dbReference>
<proteinExistence type="predicted"/>
<evidence type="ECO:0000313" key="1">
    <source>
        <dbReference type="EMBL" id="AWN36291.1"/>
    </source>
</evidence>
<dbReference type="SUPFAM" id="SSF50118">
    <property type="entry name" value="Cell growth inhibitor/plasmid maintenance toxic component"/>
    <property type="match status" value="1"/>
</dbReference>
<dbReference type="InterPro" id="IPR003477">
    <property type="entry name" value="PemK-like"/>
</dbReference>
<accession>A0A2U8VS62</accession>
<dbReference type="RefSeq" id="WP_109951394.1">
    <property type="nucleotide sequence ID" value="NZ_CP029551.1"/>
</dbReference>
<name>A0A2U8VS62_9HYPH</name>
<keyword evidence="2" id="KW-1185">Reference proteome</keyword>
<dbReference type="Gene3D" id="2.30.30.110">
    <property type="match status" value="1"/>
</dbReference>
<dbReference type="InterPro" id="IPR011067">
    <property type="entry name" value="Plasmid_toxin/cell-grow_inhib"/>
</dbReference>
<organism evidence="1 2">
    <name type="scientific">Methylobacterium radiodurans</name>
    <dbReference type="NCBI Taxonomy" id="2202828"/>
    <lineage>
        <taxon>Bacteria</taxon>
        <taxon>Pseudomonadati</taxon>
        <taxon>Pseudomonadota</taxon>
        <taxon>Alphaproteobacteria</taxon>
        <taxon>Hyphomicrobiales</taxon>
        <taxon>Methylobacteriaceae</taxon>
        <taxon>Methylobacterium</taxon>
    </lineage>
</organism>
<gene>
    <name evidence="1" type="ORF">DK427_11630</name>
</gene>
<dbReference type="GO" id="GO:0003677">
    <property type="term" value="F:DNA binding"/>
    <property type="evidence" value="ECO:0007669"/>
    <property type="project" value="InterPro"/>
</dbReference>
<reference evidence="1 2" key="1">
    <citation type="submission" date="2018-05" db="EMBL/GenBank/DDBJ databases">
        <title>Complete Genome Sequence of Methylobacterium sp. 17Sr1-43.</title>
        <authorList>
            <person name="Srinivasan S."/>
        </authorList>
    </citation>
    <scope>NUCLEOTIDE SEQUENCE [LARGE SCALE GENOMIC DNA]</scope>
    <source>
        <strain evidence="1 2">17Sr1-43</strain>
    </source>
</reference>
<sequence length="112" mass="11973">MARRARRGDLITVSAPGAYRKPRPAVVVQSDWLSDTDSVLVCLLTSTLRKAPIYRLTMPADADTGSRTVSQVMVDKAAALPRAKCGPVLGRLAGTELLALNHMLSLMLGLAD</sequence>
<dbReference type="Pfam" id="PF02452">
    <property type="entry name" value="PemK_toxin"/>
    <property type="match status" value="1"/>
</dbReference>